<feature type="transmembrane region" description="Helical" evidence="6">
    <location>
        <begin position="588"/>
        <end position="606"/>
    </location>
</feature>
<keyword evidence="3 6" id="KW-0472">Membrane</keyword>
<proteinExistence type="predicted"/>
<dbReference type="Pfam" id="PF07686">
    <property type="entry name" value="V-set"/>
    <property type="match status" value="2"/>
</dbReference>
<evidence type="ECO:0000256" key="4">
    <source>
        <dbReference type="ARBA" id="ARBA00023180"/>
    </source>
</evidence>
<feature type="domain" description="Ig-like" evidence="8">
    <location>
        <begin position="58"/>
        <end position="122"/>
    </location>
</feature>
<dbReference type="InterPro" id="IPR013106">
    <property type="entry name" value="Ig_V-set"/>
</dbReference>
<evidence type="ECO:0000256" key="1">
    <source>
        <dbReference type="ARBA" id="ARBA00004370"/>
    </source>
</evidence>
<evidence type="ECO:0000313" key="9">
    <source>
        <dbReference type="Proteomes" id="UP001318040"/>
    </source>
</evidence>
<dbReference type="RefSeq" id="XP_032829359.1">
    <property type="nucleotide sequence ID" value="XM_032973468.1"/>
</dbReference>
<dbReference type="Proteomes" id="UP001318040">
    <property type="component" value="Chromosome 51"/>
</dbReference>
<dbReference type="InterPro" id="IPR003599">
    <property type="entry name" value="Ig_sub"/>
</dbReference>
<dbReference type="SMART" id="SM00409">
    <property type="entry name" value="IG"/>
    <property type="match status" value="4"/>
</dbReference>
<dbReference type="InterPro" id="IPR013783">
    <property type="entry name" value="Ig-like_fold"/>
</dbReference>
<evidence type="ECO:0000256" key="7">
    <source>
        <dbReference type="SAM" id="SignalP"/>
    </source>
</evidence>
<feature type="chain" id="PRO_5042492563" evidence="7">
    <location>
        <begin position="23"/>
        <end position="702"/>
    </location>
</feature>
<dbReference type="SUPFAM" id="SSF48726">
    <property type="entry name" value="Immunoglobulin"/>
    <property type="match status" value="4"/>
</dbReference>
<dbReference type="AlphaFoldDB" id="A0AAJ7U450"/>
<dbReference type="InterPro" id="IPR007110">
    <property type="entry name" value="Ig-like_dom"/>
</dbReference>
<feature type="domain" description="Ig-like" evidence="8">
    <location>
        <begin position="360"/>
        <end position="464"/>
    </location>
</feature>
<dbReference type="PROSITE" id="PS50835">
    <property type="entry name" value="IG_LIKE"/>
    <property type="match status" value="4"/>
</dbReference>
<dbReference type="Gene3D" id="2.60.40.10">
    <property type="entry name" value="Immunoglobulins"/>
    <property type="match status" value="4"/>
</dbReference>
<keyword evidence="2 7" id="KW-0732">Signal</keyword>
<dbReference type="CDD" id="cd00096">
    <property type="entry name" value="Ig"/>
    <property type="match status" value="1"/>
</dbReference>
<evidence type="ECO:0000256" key="2">
    <source>
        <dbReference type="ARBA" id="ARBA00022729"/>
    </source>
</evidence>
<evidence type="ECO:0000256" key="5">
    <source>
        <dbReference type="SAM" id="MobiDB-lite"/>
    </source>
</evidence>
<evidence type="ECO:0000313" key="10">
    <source>
        <dbReference type="RefSeq" id="XP_032829359.1"/>
    </source>
</evidence>
<sequence>MDTFSLAIIAILLSSSAHPVVSDCSEYPPDSTAASAVTKSTALLNAPLKIRPGCSVTQVQWLKGQTIVAMLKSGVVTQVNPRLSSQHIILSSSGLSMLISPVEMTDGGSYHCLVKMNDQALNNFTVMLTVNAEATCTNALFAPLVVNVKVGGSVTLPCNVAAMSECVVKEVRWMKQNVLLVTRTKGASSSAEAVTSGRLWVTSSAGDSVQSIAVNQAEKGDSDFYICEVNFENNHQAKRHLYLHVADDECFSGSNDMATVDVEMTQPLLLHCRLPPPSCSLFNVKWYQRDKLLLDITALIVREVVDGFKAWPLSSRYSTIMVRNKDTKTGIGSGSFYWCQVHTRAGLDSRSMVATVSPGPALVTSCLADVKVNDSKVSKGDSATLQCQASLPESCVISSFTWFWEQELLTITDEQGTRLGTGPRAARAQTKLSGTRSELKLSEVTADDGGVYRCRVDLHNGSYSGAAFLEVLEWPVATPTVTADPDFAVAVEGSRIVLRCREVNGSLPVAFSWMRAAPEAGPGTGAAPDEALPGEDSDTLVLTWSEQSGYYRCRASNLVRGVRNNATSLAFEVRLLPMPGQSGKLVCAVLPAYLLIAAFIAVLAVLTMRMRRDSSSGVGFMKTAQNAYRGGGDGGGRGAKEASQPDAGRHRGKSAAAKAAQAAKEDSDDYYTSLMPTGQKASAARDTTPLPNPPSGQALTTV</sequence>
<dbReference type="PANTHER" id="PTHR12080">
    <property type="entry name" value="SIGNALING LYMPHOCYTIC ACTIVATION MOLECULE"/>
    <property type="match status" value="1"/>
</dbReference>
<accession>A0AAJ7U450</accession>
<dbReference type="PANTHER" id="PTHR12080:SF48">
    <property type="entry name" value="IMMUNOGLOBULIN SUBTYPE DOMAIN-CONTAINING PROTEIN"/>
    <property type="match status" value="1"/>
</dbReference>
<dbReference type="GO" id="GO:0016020">
    <property type="term" value="C:membrane"/>
    <property type="evidence" value="ECO:0007669"/>
    <property type="project" value="UniProtKB-SubCell"/>
</dbReference>
<evidence type="ECO:0000256" key="6">
    <source>
        <dbReference type="SAM" id="Phobius"/>
    </source>
</evidence>
<gene>
    <name evidence="10" type="primary">LOC116953345</name>
</gene>
<reference evidence="10" key="1">
    <citation type="submission" date="2025-08" db="UniProtKB">
        <authorList>
            <consortium name="RefSeq"/>
        </authorList>
    </citation>
    <scope>IDENTIFICATION</scope>
    <source>
        <tissue evidence="10">Sperm</tissue>
    </source>
</reference>
<feature type="signal peptide" evidence="7">
    <location>
        <begin position="1"/>
        <end position="22"/>
    </location>
</feature>
<keyword evidence="4" id="KW-0325">Glycoprotein</keyword>
<evidence type="ECO:0000256" key="3">
    <source>
        <dbReference type="ARBA" id="ARBA00023136"/>
    </source>
</evidence>
<feature type="region of interest" description="Disordered" evidence="5">
    <location>
        <begin position="629"/>
        <end position="702"/>
    </location>
</feature>
<feature type="domain" description="Ig-like" evidence="8">
    <location>
        <begin position="479"/>
        <end position="570"/>
    </location>
</feature>
<dbReference type="KEGG" id="pmrn:116953345"/>
<dbReference type="InterPro" id="IPR036179">
    <property type="entry name" value="Ig-like_dom_sf"/>
</dbReference>
<dbReference type="InterPro" id="IPR015631">
    <property type="entry name" value="CD2/SLAM_rcpt"/>
</dbReference>
<evidence type="ECO:0000259" key="8">
    <source>
        <dbReference type="PROSITE" id="PS50835"/>
    </source>
</evidence>
<dbReference type="SMART" id="SM00408">
    <property type="entry name" value="IGc2"/>
    <property type="match status" value="3"/>
</dbReference>
<keyword evidence="9" id="KW-1185">Reference proteome</keyword>
<keyword evidence="6" id="KW-0812">Transmembrane</keyword>
<name>A0AAJ7U450_PETMA</name>
<dbReference type="InterPro" id="IPR003598">
    <property type="entry name" value="Ig_sub2"/>
</dbReference>
<comment type="subcellular location">
    <subcellularLocation>
        <location evidence="1">Membrane</location>
    </subcellularLocation>
</comment>
<keyword evidence="6" id="KW-1133">Transmembrane helix</keyword>
<protein>
    <submittedName>
        <fullName evidence="10">Hemicentin-1-like isoform X1</fullName>
    </submittedName>
</protein>
<feature type="domain" description="Ig-like" evidence="8">
    <location>
        <begin position="151"/>
        <end position="244"/>
    </location>
</feature>
<dbReference type="GeneID" id="116953345"/>
<organism evidence="9 10">
    <name type="scientific">Petromyzon marinus</name>
    <name type="common">Sea lamprey</name>
    <dbReference type="NCBI Taxonomy" id="7757"/>
    <lineage>
        <taxon>Eukaryota</taxon>
        <taxon>Metazoa</taxon>
        <taxon>Chordata</taxon>
        <taxon>Craniata</taxon>
        <taxon>Vertebrata</taxon>
        <taxon>Cyclostomata</taxon>
        <taxon>Hyperoartia</taxon>
        <taxon>Petromyzontiformes</taxon>
        <taxon>Petromyzontidae</taxon>
        <taxon>Petromyzon</taxon>
    </lineage>
</organism>